<name>A0A645H6E7_9ZZZZ</name>
<proteinExistence type="predicted"/>
<evidence type="ECO:0000313" key="1">
    <source>
        <dbReference type="EMBL" id="MPN31403.1"/>
    </source>
</evidence>
<comment type="caution">
    <text evidence="1">The sequence shown here is derived from an EMBL/GenBank/DDBJ whole genome shotgun (WGS) entry which is preliminary data.</text>
</comment>
<protein>
    <submittedName>
        <fullName evidence="1">Uncharacterized protein</fullName>
    </submittedName>
</protein>
<dbReference type="AlphaFoldDB" id="A0A645H6E7"/>
<sequence>MENDAFTSQPGRKAPLFERAQRCEMGLRNMFTQIFVGIANINQSGALLNTGLCVARGNRPDGHVHSLWTIDVFQCGNE</sequence>
<gene>
    <name evidence="1" type="ORF">SDC9_178877</name>
</gene>
<dbReference type="EMBL" id="VSSQ01082918">
    <property type="protein sequence ID" value="MPN31403.1"/>
    <property type="molecule type" value="Genomic_DNA"/>
</dbReference>
<reference evidence="1" key="1">
    <citation type="submission" date="2019-08" db="EMBL/GenBank/DDBJ databases">
        <authorList>
            <person name="Kucharzyk K."/>
            <person name="Murdoch R.W."/>
            <person name="Higgins S."/>
            <person name="Loffler F."/>
        </authorList>
    </citation>
    <scope>NUCLEOTIDE SEQUENCE</scope>
</reference>
<accession>A0A645H6E7</accession>
<organism evidence="1">
    <name type="scientific">bioreactor metagenome</name>
    <dbReference type="NCBI Taxonomy" id="1076179"/>
    <lineage>
        <taxon>unclassified sequences</taxon>
        <taxon>metagenomes</taxon>
        <taxon>ecological metagenomes</taxon>
    </lineage>
</organism>